<dbReference type="RefSeq" id="WP_344699639.1">
    <property type="nucleotide sequence ID" value="NZ_BAABBM010000001.1"/>
</dbReference>
<reference evidence="2" key="1">
    <citation type="journal article" date="2019" name="Int. J. Syst. Evol. Microbiol.">
        <title>The Global Catalogue of Microorganisms (GCM) 10K type strain sequencing project: providing services to taxonomists for standard genome sequencing and annotation.</title>
        <authorList>
            <consortium name="The Broad Institute Genomics Platform"/>
            <consortium name="The Broad Institute Genome Sequencing Center for Infectious Disease"/>
            <person name="Wu L."/>
            <person name="Ma J."/>
        </authorList>
    </citation>
    <scope>NUCLEOTIDE SEQUENCE [LARGE SCALE GENOMIC DNA]</scope>
    <source>
        <strain evidence="2">JCM 17543</strain>
    </source>
</reference>
<sequence length="75" mass="8372">MTGRSIHLSMKQDEVVARCLKEKINVSTIERLSSGGVRLVCSSSSGADRIRQLLKSKIISGEVVRERHRPKGPIW</sequence>
<proteinExistence type="predicted"/>
<evidence type="ECO:0000313" key="1">
    <source>
        <dbReference type="EMBL" id="GAA3902087.1"/>
    </source>
</evidence>
<keyword evidence="2" id="KW-1185">Reference proteome</keyword>
<protein>
    <submittedName>
        <fullName evidence="1">Uncharacterized protein</fullName>
    </submittedName>
</protein>
<dbReference type="Proteomes" id="UP001500827">
    <property type="component" value="Unassembled WGS sequence"/>
</dbReference>
<dbReference type="EMBL" id="BAABBM010000001">
    <property type="protein sequence ID" value="GAA3902087.1"/>
    <property type="molecule type" value="Genomic_DNA"/>
</dbReference>
<gene>
    <name evidence="1" type="ORF">GCM10022276_21010</name>
</gene>
<name>A0ABP7LJH5_9SPHN</name>
<organism evidence="1 2">
    <name type="scientific">Sphingomonas limnosediminicola</name>
    <dbReference type="NCBI Taxonomy" id="940133"/>
    <lineage>
        <taxon>Bacteria</taxon>
        <taxon>Pseudomonadati</taxon>
        <taxon>Pseudomonadota</taxon>
        <taxon>Alphaproteobacteria</taxon>
        <taxon>Sphingomonadales</taxon>
        <taxon>Sphingomonadaceae</taxon>
        <taxon>Sphingomonas</taxon>
    </lineage>
</organism>
<comment type="caution">
    <text evidence="1">The sequence shown here is derived from an EMBL/GenBank/DDBJ whole genome shotgun (WGS) entry which is preliminary data.</text>
</comment>
<evidence type="ECO:0000313" key="2">
    <source>
        <dbReference type="Proteomes" id="UP001500827"/>
    </source>
</evidence>
<accession>A0ABP7LJH5</accession>